<reference evidence="3" key="2">
    <citation type="journal article" date="2022" name="Sci. Total Environ.">
        <title>Prevalence, transmission, and molecular epidemiology of tet(X)-positive bacteria among humans, animals, and environmental niches in China: An epidemiological, and genomic-based study.</title>
        <authorList>
            <person name="Dong N."/>
            <person name="Zeng Y."/>
            <person name="Cai C."/>
            <person name="Sun C."/>
            <person name="Lu J."/>
            <person name="Liu C."/>
            <person name="Zhou H."/>
            <person name="Sun Q."/>
            <person name="Shu L."/>
            <person name="Wang H."/>
            <person name="Wang Y."/>
            <person name="Wang S."/>
            <person name="Wu C."/>
            <person name="Chan E.W."/>
            <person name="Chen G."/>
            <person name="Shen Z."/>
            <person name="Chen S."/>
            <person name="Zhang R."/>
        </authorList>
    </citation>
    <scope>NUCLEOTIDE SEQUENCE</scope>
    <source>
        <strain evidence="3">R655-4</strain>
    </source>
</reference>
<dbReference type="InterPro" id="IPR047589">
    <property type="entry name" value="DUF11_rpt"/>
</dbReference>
<dbReference type="AlphaFoldDB" id="A0AAJ1QHL4"/>
<comment type="caution">
    <text evidence="3">The sequence shown here is derived from an EMBL/GenBank/DDBJ whole genome shotgun (WGS) entry which is preliminary data.</text>
</comment>
<dbReference type="EMBL" id="JACAGJ010000012">
    <property type="protein sequence ID" value="MDM1074188.1"/>
    <property type="molecule type" value="Genomic_DNA"/>
</dbReference>
<protein>
    <submittedName>
        <fullName evidence="3">DUF11 domain-containing protein</fullName>
    </submittedName>
</protein>
<dbReference type="SUPFAM" id="SSF82171">
    <property type="entry name" value="DPP6 N-terminal domain-like"/>
    <property type="match status" value="1"/>
</dbReference>
<evidence type="ECO:0000259" key="2">
    <source>
        <dbReference type="Pfam" id="PF21959"/>
    </source>
</evidence>
<reference evidence="3" key="1">
    <citation type="submission" date="2020-06" db="EMBL/GenBank/DDBJ databases">
        <authorList>
            <person name="Dong N."/>
        </authorList>
    </citation>
    <scope>NUCLEOTIDE SEQUENCE</scope>
    <source>
        <strain evidence="3">R655-4</strain>
    </source>
</reference>
<feature type="domain" description="DUF6923" evidence="2">
    <location>
        <begin position="55"/>
        <end position="289"/>
    </location>
</feature>
<sequence>MKNILCNLTFCLLVTFASGQFMETNYAGRSVISSSGEKTPIIEISGFPECNPGIFLSQDANTSLYAVDSSTNPFTFTSIGSPADLAYNATGYNPKDGFLYAIKRGFPSTMLKIDPTTGMVEDLGEIEGLPSIMWFVIRYVSGDIDDNGNYYVLSYPNADNNQQNLYKINIENRTATLIRLTESLSTFDFAYNINDGKLYGVHIINYGNSDSSIRKSQLYSIDPTTGAVSFIGSANDDAGVVGAMYGAAGHIYGAKNMGGLYKYNTTTGERTFISSSPFSNTENDGAHCVSLPLIFSTDLYVTKTDGKSYYTAGSSTTYTIVAGNNGPFGVQGAIVTDHVPAGIPAENVSYTAVVSGGASSGITGTVAGSINDVISLPVGGKVTYTVKVHIPASLTGNLTNIVSIASPPDSNDLDPNNNIATDTNINVGTCVRPGDFTSDGQPTKIGITTQTKQQLWPGNIPNGFLALESKDKGMVISRVLNSAKITDPKEGMLIYDITDKCVKLHNGTVWNCIKNTCDPLVEAPRKIRIGSFAGYTIGKSNFSAYNSQLTNLSNYGPTGTFKGITGFDFSDLSSAVLTSNTGDQLKNSYDIINTGYSSMTSVQAQHVADFVKEGGVAIINLDNTAYNFNPILTAFGIIGSNGNGAVSALSSSVNELSNVFGNTKNISLSGAATQGRVLANQLPSASTVYANETVTGGGVAVWTIGRDFKGKVIFVWDEGLFRASTIAETIIDTPQERFVHNLMAYALIQLGFQP</sequence>
<organism evidence="3 4">
    <name type="scientific">Empedobacter brevis</name>
    <dbReference type="NCBI Taxonomy" id="247"/>
    <lineage>
        <taxon>Bacteria</taxon>
        <taxon>Pseudomonadati</taxon>
        <taxon>Bacteroidota</taxon>
        <taxon>Flavobacteriia</taxon>
        <taxon>Flavobacteriales</taxon>
        <taxon>Weeksellaceae</taxon>
        <taxon>Empedobacter</taxon>
    </lineage>
</organism>
<dbReference type="RefSeq" id="WP_286494425.1">
    <property type="nucleotide sequence ID" value="NZ_JACAGJ010000012.1"/>
</dbReference>
<evidence type="ECO:0000313" key="4">
    <source>
        <dbReference type="Proteomes" id="UP001170959"/>
    </source>
</evidence>
<gene>
    <name evidence="3" type="ORF">HX001_17015</name>
</gene>
<dbReference type="Pfam" id="PF21959">
    <property type="entry name" value="DUF6923"/>
    <property type="match status" value="1"/>
</dbReference>
<proteinExistence type="predicted"/>
<dbReference type="Pfam" id="PF01345">
    <property type="entry name" value="DUF11"/>
    <property type="match status" value="1"/>
</dbReference>
<name>A0AAJ1QHL4_9FLAO</name>
<dbReference type="InterPro" id="IPR001434">
    <property type="entry name" value="OmcB-like_DUF11"/>
</dbReference>
<evidence type="ECO:0000259" key="1">
    <source>
        <dbReference type="Pfam" id="PF01345"/>
    </source>
</evidence>
<dbReference type="Proteomes" id="UP001170959">
    <property type="component" value="Unassembled WGS sequence"/>
</dbReference>
<evidence type="ECO:0000313" key="3">
    <source>
        <dbReference type="EMBL" id="MDM1074188.1"/>
    </source>
</evidence>
<feature type="domain" description="DUF11" evidence="1">
    <location>
        <begin position="298"/>
        <end position="422"/>
    </location>
</feature>
<accession>A0AAJ1QHL4</accession>
<dbReference type="NCBIfam" id="TIGR01451">
    <property type="entry name" value="B_ant_repeat"/>
    <property type="match status" value="1"/>
</dbReference>
<dbReference type="InterPro" id="IPR054215">
    <property type="entry name" value="DUF6923"/>
</dbReference>